<dbReference type="GO" id="GO:0015031">
    <property type="term" value="P:protein transport"/>
    <property type="evidence" value="ECO:0007669"/>
    <property type="project" value="TreeGrafter"/>
</dbReference>
<dbReference type="PANTHER" id="PTHR11188:SF67">
    <property type="entry name" value="ARRESTIN C-TERMINAL-LIKE DOMAIN-CONTAINING PROTEIN"/>
    <property type="match status" value="1"/>
</dbReference>
<dbReference type="Pfam" id="PF00339">
    <property type="entry name" value="Arrestin_N"/>
    <property type="match status" value="1"/>
</dbReference>
<feature type="region of interest" description="Disordered" evidence="2">
    <location>
        <begin position="313"/>
        <end position="364"/>
    </location>
</feature>
<dbReference type="HOGENOM" id="CLU_039221_0_0_1"/>
<protein>
    <recommendedName>
        <fullName evidence="3">Arrestin C-terminal-like domain-containing protein</fullName>
    </recommendedName>
</protein>
<dbReference type="eggNOG" id="KOG3780">
    <property type="taxonomic scope" value="Eukaryota"/>
</dbReference>
<dbReference type="PANTHER" id="PTHR11188">
    <property type="entry name" value="ARRESTIN DOMAIN CONTAINING PROTEIN"/>
    <property type="match status" value="1"/>
</dbReference>
<dbReference type="OMA" id="EVDFTCC"/>
<dbReference type="InterPro" id="IPR011021">
    <property type="entry name" value="Arrestin-like_N"/>
</dbReference>
<comment type="similarity">
    <text evidence="1">Belongs to the arrestin family.</text>
</comment>
<dbReference type="GO" id="GO:0005737">
    <property type="term" value="C:cytoplasm"/>
    <property type="evidence" value="ECO:0007669"/>
    <property type="project" value="TreeGrafter"/>
</dbReference>
<dbReference type="Pfam" id="PF02752">
    <property type="entry name" value="Arrestin_C"/>
    <property type="match status" value="1"/>
</dbReference>
<dbReference type="Proteomes" id="UP000008068">
    <property type="component" value="Unassembled WGS sequence"/>
</dbReference>
<dbReference type="STRING" id="135651.G0NHN0"/>
<dbReference type="InterPro" id="IPR011022">
    <property type="entry name" value="Arrestin_C-like"/>
</dbReference>
<gene>
    <name evidence="4" type="ORF">CAEBREN_00117</name>
</gene>
<dbReference type="AlphaFoldDB" id="G0NHN0"/>
<dbReference type="InterPro" id="IPR050357">
    <property type="entry name" value="Arrestin_domain-protein"/>
</dbReference>
<dbReference type="OrthoDB" id="2333384at2759"/>
<organism evidence="5">
    <name type="scientific">Caenorhabditis brenneri</name>
    <name type="common">Nematode worm</name>
    <dbReference type="NCBI Taxonomy" id="135651"/>
    <lineage>
        <taxon>Eukaryota</taxon>
        <taxon>Metazoa</taxon>
        <taxon>Ecdysozoa</taxon>
        <taxon>Nematoda</taxon>
        <taxon>Chromadorea</taxon>
        <taxon>Rhabditida</taxon>
        <taxon>Rhabditina</taxon>
        <taxon>Rhabditomorpha</taxon>
        <taxon>Rhabditoidea</taxon>
        <taxon>Rhabditidae</taxon>
        <taxon>Peloderinae</taxon>
        <taxon>Caenorhabditis</taxon>
    </lineage>
</organism>
<accession>G0NHN0</accession>
<feature type="compositionally biased region" description="Low complexity" evidence="2">
    <location>
        <begin position="314"/>
        <end position="323"/>
    </location>
</feature>
<feature type="region of interest" description="Disordered" evidence="2">
    <location>
        <begin position="221"/>
        <end position="241"/>
    </location>
</feature>
<keyword evidence="5" id="KW-1185">Reference proteome</keyword>
<dbReference type="InterPro" id="IPR014752">
    <property type="entry name" value="Arrestin-like_C"/>
</dbReference>
<dbReference type="InterPro" id="IPR014756">
    <property type="entry name" value="Ig_E-set"/>
</dbReference>
<proteinExistence type="inferred from homology"/>
<dbReference type="SMART" id="SM01017">
    <property type="entry name" value="Arrestin_C"/>
    <property type="match status" value="1"/>
</dbReference>
<dbReference type="Gene3D" id="2.60.40.640">
    <property type="match status" value="2"/>
</dbReference>
<evidence type="ECO:0000256" key="2">
    <source>
        <dbReference type="SAM" id="MobiDB-lite"/>
    </source>
</evidence>
<dbReference type="EMBL" id="GL379886">
    <property type="protein sequence ID" value="EGT31568.1"/>
    <property type="molecule type" value="Genomic_DNA"/>
</dbReference>
<feature type="domain" description="Arrestin C-terminal-like" evidence="3">
    <location>
        <begin position="172"/>
        <end position="313"/>
    </location>
</feature>
<evidence type="ECO:0000313" key="4">
    <source>
        <dbReference type="EMBL" id="EGT31568.1"/>
    </source>
</evidence>
<feature type="compositionally biased region" description="Basic and acidic residues" evidence="2">
    <location>
        <begin position="222"/>
        <end position="241"/>
    </location>
</feature>
<name>G0NHN0_CAEBE</name>
<evidence type="ECO:0000259" key="3">
    <source>
        <dbReference type="SMART" id="SM01017"/>
    </source>
</evidence>
<evidence type="ECO:0000256" key="1">
    <source>
        <dbReference type="ARBA" id="ARBA00005298"/>
    </source>
</evidence>
<sequence length="364" mass="41119">MDRFGIVFDRGTFFPGEPVSGKVVLKIGKEISAHNIKISIHGAGRTEWKEVIRNTRYVDGKPEWYDETLCYSADLKILSREEMLWKAKTVSKIPAGHHVFPFSFRLPSSSPPSFEGKHGHIRYGVEAELDRPWRFNQVDRRDIKVSSYLSPSPLSNSPATKKDVKEIGVMFKKGVVKMKVTIPKQFVSPGEEVPITISVDNESSRPARRIRWELQQQSHFHASRDSSLRKKSTHHEQHRDKIKTVAEFSRRTEVPPYTKSEKEMVIKIPALPPTFQSTIIKNEYVLVVKLDTETSLNNTLRCEFALVIGKARPRPSAVPSAPALVDRSDSMPPDYSSLMPLDHSGAGPSEVPPSYEDSISVTKM</sequence>
<evidence type="ECO:0000313" key="5">
    <source>
        <dbReference type="Proteomes" id="UP000008068"/>
    </source>
</evidence>
<dbReference type="SUPFAM" id="SSF81296">
    <property type="entry name" value="E set domains"/>
    <property type="match status" value="2"/>
</dbReference>
<dbReference type="InParanoid" id="G0NHN0"/>
<reference evidence="5" key="1">
    <citation type="submission" date="2011-07" db="EMBL/GenBank/DDBJ databases">
        <authorList>
            <consortium name="Caenorhabditis brenneri Sequencing and Analysis Consortium"/>
            <person name="Wilson R.K."/>
        </authorList>
    </citation>
    <scope>NUCLEOTIDE SEQUENCE [LARGE SCALE GENOMIC DNA]</scope>
    <source>
        <strain evidence="5">PB2801</strain>
    </source>
</reference>